<accession>A0A4R6Y9I0</accession>
<evidence type="ECO:0000313" key="1">
    <source>
        <dbReference type="EMBL" id="TDR32091.1"/>
    </source>
</evidence>
<organism evidence="1 2">
    <name type="scientific">Aquamicrobium defluvii</name>
    <dbReference type="NCBI Taxonomy" id="69279"/>
    <lineage>
        <taxon>Bacteria</taxon>
        <taxon>Pseudomonadati</taxon>
        <taxon>Pseudomonadota</taxon>
        <taxon>Alphaproteobacteria</taxon>
        <taxon>Hyphomicrobiales</taxon>
        <taxon>Phyllobacteriaceae</taxon>
        <taxon>Aquamicrobium</taxon>
    </lineage>
</organism>
<keyword evidence="2" id="KW-1185">Reference proteome</keyword>
<dbReference type="EMBL" id="SNZF01000029">
    <property type="protein sequence ID" value="TDR32091.1"/>
    <property type="molecule type" value="Genomic_DNA"/>
</dbReference>
<name>A0A4R6Y9I0_9HYPH</name>
<proteinExistence type="predicted"/>
<protein>
    <submittedName>
        <fullName evidence="1">Uncharacterized protein</fullName>
    </submittedName>
</protein>
<reference evidence="1 2" key="1">
    <citation type="submission" date="2019-03" db="EMBL/GenBank/DDBJ databases">
        <title>Genomic Encyclopedia of Type Strains, Phase IV (KMG-IV): sequencing the most valuable type-strain genomes for metagenomic binning, comparative biology and taxonomic classification.</title>
        <authorList>
            <person name="Goeker M."/>
        </authorList>
    </citation>
    <scope>NUCLEOTIDE SEQUENCE [LARGE SCALE GENOMIC DNA]</scope>
    <source>
        <strain evidence="1 2">DSM 11603</strain>
    </source>
</reference>
<evidence type="ECO:0000313" key="2">
    <source>
        <dbReference type="Proteomes" id="UP000294958"/>
    </source>
</evidence>
<dbReference type="AlphaFoldDB" id="A0A4R6Y9I0"/>
<sequence length="66" mass="6836">MQVYIGKLTEDLGGGRVIVTLQIVTEAVEDPAARDREVLLSVGSAGAEGKIAPSRGAVKTKMVVIA</sequence>
<gene>
    <name evidence="1" type="ORF">DES43_12932</name>
</gene>
<comment type="caution">
    <text evidence="1">The sequence shown here is derived from an EMBL/GenBank/DDBJ whole genome shotgun (WGS) entry which is preliminary data.</text>
</comment>
<dbReference type="Proteomes" id="UP000294958">
    <property type="component" value="Unassembled WGS sequence"/>
</dbReference>